<keyword evidence="4" id="KW-1185">Reference proteome</keyword>
<dbReference type="Proteomes" id="UP000807469">
    <property type="component" value="Unassembled WGS sequence"/>
</dbReference>
<keyword evidence="1" id="KW-1133">Transmembrane helix</keyword>
<dbReference type="Pfam" id="PF20151">
    <property type="entry name" value="DUF6533"/>
    <property type="match status" value="1"/>
</dbReference>
<dbReference type="OrthoDB" id="3038990at2759"/>
<dbReference type="AlphaFoldDB" id="A0A9P5YTG2"/>
<organism evidence="3 4">
    <name type="scientific">Pholiota conissans</name>
    <dbReference type="NCBI Taxonomy" id="109636"/>
    <lineage>
        <taxon>Eukaryota</taxon>
        <taxon>Fungi</taxon>
        <taxon>Dikarya</taxon>
        <taxon>Basidiomycota</taxon>
        <taxon>Agaricomycotina</taxon>
        <taxon>Agaricomycetes</taxon>
        <taxon>Agaricomycetidae</taxon>
        <taxon>Agaricales</taxon>
        <taxon>Agaricineae</taxon>
        <taxon>Strophariaceae</taxon>
        <taxon>Pholiota</taxon>
    </lineage>
</organism>
<evidence type="ECO:0000313" key="3">
    <source>
        <dbReference type="EMBL" id="KAF9475472.1"/>
    </source>
</evidence>
<feature type="domain" description="DUF6533" evidence="2">
    <location>
        <begin position="24"/>
        <end position="68"/>
    </location>
</feature>
<feature type="transmembrane region" description="Helical" evidence="1">
    <location>
        <begin position="161"/>
        <end position="186"/>
    </location>
</feature>
<name>A0A9P5YTG2_9AGAR</name>
<comment type="caution">
    <text evidence="3">The sequence shown here is derived from an EMBL/GenBank/DDBJ whole genome shotgun (WGS) entry which is preliminary data.</text>
</comment>
<accession>A0A9P5YTG2</accession>
<feature type="transmembrane region" description="Helical" evidence="1">
    <location>
        <begin position="120"/>
        <end position="141"/>
    </location>
</feature>
<feature type="transmembrane region" description="Helical" evidence="1">
    <location>
        <begin position="222"/>
        <end position="238"/>
    </location>
</feature>
<sequence>MSDNSTAITASDAELVYLSSISLYITVAALGLIIWDILDNISSEFQVLFKSPITLSTVAYLGSRVGTLGYLISSTIFETAPTGHCAAFEKITDAWYPISLGFSALLFFLRVRAIYNRNRIVVAFFFVLWLGLVACTMFIPIGVSGDNVPGTNMCEDADVPISAYAAIIAPLVHDTLVFMAISWRLVQNAHVQMNVKEGFKVAVFGEYLPKFTKGLLLDGQRYYLVTLVSSLVTVIMAFDTSVPVPLRSMCANLNIVLVCIMACRVYRRTKSGLFRETEISTTNISAASKIRTPVGISVHTNRTRTMDDPYKVDIELASRKNMGTNGSDSEVRTKTLIASVGHNSDIDIEAKAGTLTDNKDYSRSLGDSE</sequence>
<evidence type="ECO:0000313" key="4">
    <source>
        <dbReference type="Proteomes" id="UP000807469"/>
    </source>
</evidence>
<gene>
    <name evidence="3" type="ORF">BDN70DRAFT_840892</name>
</gene>
<keyword evidence="1" id="KW-0812">Transmembrane</keyword>
<proteinExistence type="predicted"/>
<keyword evidence="1" id="KW-0472">Membrane</keyword>
<reference evidence="3" key="1">
    <citation type="submission" date="2020-11" db="EMBL/GenBank/DDBJ databases">
        <authorList>
            <consortium name="DOE Joint Genome Institute"/>
            <person name="Ahrendt S."/>
            <person name="Riley R."/>
            <person name="Andreopoulos W."/>
            <person name="Labutti K."/>
            <person name="Pangilinan J."/>
            <person name="Ruiz-Duenas F.J."/>
            <person name="Barrasa J.M."/>
            <person name="Sanchez-Garcia M."/>
            <person name="Camarero S."/>
            <person name="Miyauchi S."/>
            <person name="Serrano A."/>
            <person name="Linde D."/>
            <person name="Babiker R."/>
            <person name="Drula E."/>
            <person name="Ayuso-Fernandez I."/>
            <person name="Pacheco R."/>
            <person name="Padilla G."/>
            <person name="Ferreira P."/>
            <person name="Barriuso J."/>
            <person name="Kellner H."/>
            <person name="Castanera R."/>
            <person name="Alfaro M."/>
            <person name="Ramirez L."/>
            <person name="Pisabarro A.G."/>
            <person name="Kuo A."/>
            <person name="Tritt A."/>
            <person name="Lipzen A."/>
            <person name="He G."/>
            <person name="Yan M."/>
            <person name="Ng V."/>
            <person name="Cullen D."/>
            <person name="Martin F."/>
            <person name="Rosso M.-N."/>
            <person name="Henrissat B."/>
            <person name="Hibbett D."/>
            <person name="Martinez A.T."/>
            <person name="Grigoriev I.V."/>
        </authorList>
    </citation>
    <scope>NUCLEOTIDE SEQUENCE</scope>
    <source>
        <strain evidence="3">CIRM-BRFM 674</strain>
    </source>
</reference>
<protein>
    <recommendedName>
        <fullName evidence="2">DUF6533 domain-containing protein</fullName>
    </recommendedName>
</protein>
<dbReference type="EMBL" id="MU155331">
    <property type="protein sequence ID" value="KAF9475472.1"/>
    <property type="molecule type" value="Genomic_DNA"/>
</dbReference>
<evidence type="ECO:0000259" key="2">
    <source>
        <dbReference type="Pfam" id="PF20151"/>
    </source>
</evidence>
<evidence type="ECO:0000256" key="1">
    <source>
        <dbReference type="SAM" id="Phobius"/>
    </source>
</evidence>
<feature type="transmembrane region" description="Helical" evidence="1">
    <location>
        <begin position="244"/>
        <end position="266"/>
    </location>
</feature>
<feature type="transmembrane region" description="Helical" evidence="1">
    <location>
        <begin position="15"/>
        <end position="35"/>
    </location>
</feature>
<feature type="transmembrane region" description="Helical" evidence="1">
    <location>
        <begin position="94"/>
        <end position="113"/>
    </location>
</feature>
<dbReference type="InterPro" id="IPR045340">
    <property type="entry name" value="DUF6533"/>
</dbReference>